<dbReference type="InterPro" id="IPR006076">
    <property type="entry name" value="FAD-dep_OxRdtase"/>
</dbReference>
<comment type="caution">
    <text evidence="2">The sequence shown here is derived from an EMBL/GenBank/DDBJ whole genome shotgun (WGS) entry which is preliminary data.</text>
</comment>
<sequence>DPKLFCPVLIERVKELRVEFETNANVTSVKLDDTEQSFSSVQIQRRSRGSTRHVPCRALVLAAGPRSDRVFSQLFPDARIKLPMNSTDAAGNHIRIKIPGWSP</sequence>
<feature type="non-terminal residue" evidence="2">
    <location>
        <position position="103"/>
    </location>
</feature>
<evidence type="ECO:0000313" key="2">
    <source>
        <dbReference type="EMBL" id="KAF2737743.1"/>
    </source>
</evidence>
<feature type="non-terminal residue" evidence="2">
    <location>
        <position position="1"/>
    </location>
</feature>
<organism evidence="2 3">
    <name type="scientific">Polyplosphaeria fusca</name>
    <dbReference type="NCBI Taxonomy" id="682080"/>
    <lineage>
        <taxon>Eukaryota</taxon>
        <taxon>Fungi</taxon>
        <taxon>Dikarya</taxon>
        <taxon>Ascomycota</taxon>
        <taxon>Pezizomycotina</taxon>
        <taxon>Dothideomycetes</taxon>
        <taxon>Pleosporomycetidae</taxon>
        <taxon>Pleosporales</taxon>
        <taxon>Tetraplosphaeriaceae</taxon>
        <taxon>Polyplosphaeria</taxon>
    </lineage>
</organism>
<dbReference type="EMBL" id="ML996114">
    <property type="protein sequence ID" value="KAF2737743.1"/>
    <property type="molecule type" value="Genomic_DNA"/>
</dbReference>
<evidence type="ECO:0000313" key="3">
    <source>
        <dbReference type="Proteomes" id="UP000799444"/>
    </source>
</evidence>
<gene>
    <name evidence="2" type="ORF">EJ04DRAFT_420467</name>
</gene>
<dbReference type="InterPro" id="IPR036188">
    <property type="entry name" value="FAD/NAD-bd_sf"/>
</dbReference>
<dbReference type="Proteomes" id="UP000799444">
    <property type="component" value="Unassembled WGS sequence"/>
</dbReference>
<reference evidence="2" key="1">
    <citation type="journal article" date="2020" name="Stud. Mycol.">
        <title>101 Dothideomycetes genomes: a test case for predicting lifestyles and emergence of pathogens.</title>
        <authorList>
            <person name="Haridas S."/>
            <person name="Albert R."/>
            <person name="Binder M."/>
            <person name="Bloem J."/>
            <person name="Labutti K."/>
            <person name="Salamov A."/>
            <person name="Andreopoulos B."/>
            <person name="Baker S."/>
            <person name="Barry K."/>
            <person name="Bills G."/>
            <person name="Bluhm B."/>
            <person name="Cannon C."/>
            <person name="Castanera R."/>
            <person name="Culley D."/>
            <person name="Daum C."/>
            <person name="Ezra D."/>
            <person name="Gonzalez J."/>
            <person name="Henrissat B."/>
            <person name="Kuo A."/>
            <person name="Liang C."/>
            <person name="Lipzen A."/>
            <person name="Lutzoni F."/>
            <person name="Magnuson J."/>
            <person name="Mondo S."/>
            <person name="Nolan M."/>
            <person name="Ohm R."/>
            <person name="Pangilinan J."/>
            <person name="Park H.-J."/>
            <person name="Ramirez L."/>
            <person name="Alfaro M."/>
            <person name="Sun H."/>
            <person name="Tritt A."/>
            <person name="Yoshinaga Y."/>
            <person name="Zwiers L.-H."/>
            <person name="Turgeon B."/>
            <person name="Goodwin S."/>
            <person name="Spatafora J."/>
            <person name="Crous P."/>
            <person name="Grigoriev I."/>
        </authorList>
    </citation>
    <scope>NUCLEOTIDE SEQUENCE</scope>
    <source>
        <strain evidence="2">CBS 125425</strain>
    </source>
</reference>
<protein>
    <recommendedName>
        <fullName evidence="1">FAD dependent oxidoreductase domain-containing protein</fullName>
    </recommendedName>
</protein>
<dbReference type="AlphaFoldDB" id="A0A9P4V601"/>
<dbReference type="OrthoDB" id="5425653at2759"/>
<accession>A0A9P4V601</accession>
<evidence type="ECO:0000259" key="1">
    <source>
        <dbReference type="Pfam" id="PF01266"/>
    </source>
</evidence>
<proteinExistence type="predicted"/>
<feature type="domain" description="FAD dependent oxidoreductase" evidence="1">
    <location>
        <begin position="1"/>
        <end position="84"/>
    </location>
</feature>
<keyword evidence="3" id="KW-1185">Reference proteome</keyword>
<name>A0A9P4V601_9PLEO</name>
<dbReference type="Pfam" id="PF01266">
    <property type="entry name" value="DAO"/>
    <property type="match status" value="1"/>
</dbReference>
<dbReference type="SUPFAM" id="SSF51905">
    <property type="entry name" value="FAD/NAD(P)-binding domain"/>
    <property type="match status" value="1"/>
</dbReference>